<dbReference type="RefSeq" id="WP_035168879.1">
    <property type="nucleotide sequence ID" value="NZ_JAJGTG010000150.1"/>
</dbReference>
<dbReference type="PATRIC" id="fig|1598.90.peg.879"/>
<dbReference type="Gene3D" id="6.10.140.1840">
    <property type="match status" value="1"/>
</dbReference>
<accession>A0A073JPZ8</accession>
<dbReference type="AlphaFoldDB" id="A0A073JPZ8"/>
<proteinExistence type="predicted"/>
<organism evidence="1 2">
    <name type="scientific">Limosilactobacillus reuteri</name>
    <name type="common">Lactobacillus reuteri</name>
    <dbReference type="NCBI Taxonomy" id="1598"/>
    <lineage>
        <taxon>Bacteria</taxon>
        <taxon>Bacillati</taxon>
        <taxon>Bacillota</taxon>
        <taxon>Bacilli</taxon>
        <taxon>Lactobacillales</taxon>
        <taxon>Lactobacillaceae</taxon>
        <taxon>Limosilactobacillus</taxon>
    </lineage>
</organism>
<dbReference type="InterPro" id="IPR053747">
    <property type="entry name" value="Fluoresc_Recovery_Reg"/>
</dbReference>
<dbReference type="EMBL" id="JOSX01000013">
    <property type="protein sequence ID" value="KEK15561.1"/>
    <property type="molecule type" value="Genomic_DNA"/>
</dbReference>
<comment type="caution">
    <text evidence="1">The sequence shown here is derived from an EMBL/GenBank/DDBJ whole genome shotgun (WGS) entry which is preliminary data.</text>
</comment>
<reference evidence="1 2" key="1">
    <citation type="submission" date="2014-06" db="EMBL/GenBank/DDBJ databases">
        <title>Genetic determinant of reutericyclin biosynthesis of Lactobacillus reuteri.</title>
        <authorList>
            <person name="Lin X."/>
            <person name="Duar R."/>
            <person name="Walter J."/>
            <person name="Gaenzle M."/>
        </authorList>
    </citation>
    <scope>NUCLEOTIDE SEQUENCE [LARGE SCALE GENOMIC DNA]</scope>
    <source>
        <strain evidence="1 2">LTH2584</strain>
    </source>
</reference>
<sequence length="107" mass="12665">MNNISKSDWQLFNKLLPEWQERYMNRLNQEYKRILNGDGSPSNKFWKLEKRIKADRKSPGVIVEVSKNSMFQTLLQLISEKVITDEDLNGFSEELRDDINTVIKRFG</sequence>
<name>A0A073JPZ8_LIMRT</name>
<evidence type="ECO:0000313" key="1">
    <source>
        <dbReference type="EMBL" id="KEK15561.1"/>
    </source>
</evidence>
<gene>
    <name evidence="1" type="ORF">LR3_07245</name>
</gene>
<dbReference type="Proteomes" id="UP000027731">
    <property type="component" value="Unassembled WGS sequence"/>
</dbReference>
<evidence type="ECO:0000313" key="2">
    <source>
        <dbReference type="Proteomes" id="UP000027731"/>
    </source>
</evidence>
<protein>
    <submittedName>
        <fullName evidence="1">Multidrug transporter</fullName>
    </submittedName>
</protein>